<dbReference type="Gene3D" id="3.40.50.150">
    <property type="entry name" value="Vaccinia Virus protein VP39"/>
    <property type="match status" value="1"/>
</dbReference>
<dbReference type="EC" id="2.1.1.-" evidence="1"/>
<dbReference type="InterPro" id="IPR033684">
    <property type="entry name" value="EFM6"/>
</dbReference>
<proteinExistence type="inferred from homology"/>
<dbReference type="PANTHER" id="PTHR14614:SF152">
    <property type="entry name" value="PROTEIN-LYSINE N-METHYLTRANSFERASE EFM6"/>
    <property type="match status" value="1"/>
</dbReference>
<evidence type="ECO:0000256" key="1">
    <source>
        <dbReference type="HAMAP-Rule" id="MF_03198"/>
    </source>
</evidence>
<reference evidence="2" key="1">
    <citation type="journal article" date="2020" name="Stud. Mycol.">
        <title>101 Dothideomycetes genomes: a test case for predicting lifestyles and emergence of pathogens.</title>
        <authorList>
            <person name="Haridas S."/>
            <person name="Albert R."/>
            <person name="Binder M."/>
            <person name="Bloem J."/>
            <person name="Labutti K."/>
            <person name="Salamov A."/>
            <person name="Andreopoulos B."/>
            <person name="Baker S."/>
            <person name="Barry K."/>
            <person name="Bills G."/>
            <person name="Bluhm B."/>
            <person name="Cannon C."/>
            <person name="Castanera R."/>
            <person name="Culley D."/>
            <person name="Daum C."/>
            <person name="Ezra D."/>
            <person name="Gonzalez J."/>
            <person name="Henrissat B."/>
            <person name="Kuo A."/>
            <person name="Liang C."/>
            <person name="Lipzen A."/>
            <person name="Lutzoni F."/>
            <person name="Magnuson J."/>
            <person name="Mondo S."/>
            <person name="Nolan M."/>
            <person name="Ohm R."/>
            <person name="Pangilinan J."/>
            <person name="Park H.-J."/>
            <person name="Ramirez L."/>
            <person name="Alfaro M."/>
            <person name="Sun H."/>
            <person name="Tritt A."/>
            <person name="Yoshinaga Y."/>
            <person name="Zwiers L.-H."/>
            <person name="Turgeon B."/>
            <person name="Goodwin S."/>
            <person name="Spatafora J."/>
            <person name="Crous P."/>
            <person name="Grigoriev I."/>
        </authorList>
    </citation>
    <scope>NUCLEOTIDE SEQUENCE</scope>
    <source>
        <strain evidence="2">CBS 279.74</strain>
    </source>
</reference>
<keyword evidence="3" id="KW-1185">Reference proteome</keyword>
<dbReference type="Pfam" id="PF10294">
    <property type="entry name" value="Methyltransf_16"/>
    <property type="match status" value="1"/>
</dbReference>
<dbReference type="HAMAP" id="MF_03198">
    <property type="entry name" value="Methyltr_EFM6"/>
    <property type="match status" value="1"/>
</dbReference>
<gene>
    <name evidence="1" type="primary">EFM6</name>
    <name evidence="2" type="ORF">K504DRAFT_50053</name>
</gene>
<dbReference type="InterPro" id="IPR019410">
    <property type="entry name" value="Methyltransf_16"/>
</dbReference>
<dbReference type="SUPFAM" id="SSF53335">
    <property type="entry name" value="S-adenosyl-L-methionine-dependent methyltransferases"/>
    <property type="match status" value="1"/>
</dbReference>
<keyword evidence="1" id="KW-0489">Methyltransferase</keyword>
<dbReference type="GO" id="GO:0032259">
    <property type="term" value="P:methylation"/>
    <property type="evidence" value="ECO:0007669"/>
    <property type="project" value="UniProtKB-KW"/>
</dbReference>
<comment type="subcellular location">
    <subcellularLocation>
        <location evidence="1">Cytoplasm</location>
    </subcellularLocation>
</comment>
<evidence type="ECO:0000313" key="2">
    <source>
        <dbReference type="EMBL" id="KAF2707093.1"/>
    </source>
</evidence>
<dbReference type="GO" id="GO:0016279">
    <property type="term" value="F:protein-lysine N-methyltransferase activity"/>
    <property type="evidence" value="ECO:0007669"/>
    <property type="project" value="UniProtKB-UniRule"/>
</dbReference>
<evidence type="ECO:0000313" key="3">
    <source>
        <dbReference type="Proteomes" id="UP000799428"/>
    </source>
</evidence>
<dbReference type="AlphaFoldDB" id="A0A6G1K3A5"/>
<comment type="function">
    <text evidence="1">S-adenosyl-L-methionine-dependent protein-lysine N-methyltransferase that methylates elongation factor 1-alpha.</text>
</comment>
<organism evidence="2 3">
    <name type="scientific">Pleomassaria siparia CBS 279.74</name>
    <dbReference type="NCBI Taxonomy" id="1314801"/>
    <lineage>
        <taxon>Eukaryota</taxon>
        <taxon>Fungi</taxon>
        <taxon>Dikarya</taxon>
        <taxon>Ascomycota</taxon>
        <taxon>Pezizomycotina</taxon>
        <taxon>Dothideomycetes</taxon>
        <taxon>Pleosporomycetidae</taxon>
        <taxon>Pleosporales</taxon>
        <taxon>Pleomassariaceae</taxon>
        <taxon>Pleomassaria</taxon>
    </lineage>
</organism>
<feature type="binding site" evidence="1">
    <location>
        <position position="114"/>
    </location>
    <ligand>
        <name>S-adenosyl-L-methionine</name>
        <dbReference type="ChEBI" id="CHEBI:59789"/>
    </ligand>
</feature>
<protein>
    <recommendedName>
        <fullName evidence="1">Protein-lysine N-methyltransferase EFM6</fullName>
        <ecNumber evidence="1">2.1.1.-</ecNumber>
    </recommendedName>
    <alternativeName>
        <fullName evidence="1">Elongation factor methyltransferase 6</fullName>
    </alternativeName>
</protein>
<name>A0A6G1K3A5_9PLEO</name>
<sequence length="237" mass="26415">MYVCIYTMSSDNESNSIFAVSDDLVAPAPRKTAGVTTIDFDGLLSTPLQLHEDLKNGCGGMLWPAGMVLSKYLLRHQKENLSGKEIVELGAGGGLVGLAVALGCTTTTTIHITDQLPMYELMKKNIALNKLDSKVSASIYDWGAPPPSSIPPTHPDMILAADCVYFEPAFPLLQRTLQDLMGDNTVCYFCFKRRRRADLGFMKAAKKMFRVDEVQDDADREIWTREKVFLYRITKKH</sequence>
<dbReference type="EMBL" id="MU005774">
    <property type="protein sequence ID" value="KAF2707093.1"/>
    <property type="molecule type" value="Genomic_DNA"/>
</dbReference>
<dbReference type="PANTHER" id="PTHR14614">
    <property type="entry name" value="HEPATOCELLULAR CARCINOMA-ASSOCIATED ANTIGEN"/>
    <property type="match status" value="1"/>
</dbReference>
<dbReference type="OrthoDB" id="407325at2759"/>
<dbReference type="GO" id="GO:0005829">
    <property type="term" value="C:cytosol"/>
    <property type="evidence" value="ECO:0007669"/>
    <property type="project" value="TreeGrafter"/>
</dbReference>
<feature type="binding site" evidence="1">
    <location>
        <position position="161"/>
    </location>
    <ligand>
        <name>S-adenosyl-L-methionine</name>
        <dbReference type="ChEBI" id="CHEBI:59789"/>
    </ligand>
</feature>
<comment type="similarity">
    <text evidence="1">Belongs to the class I-like SAM-binding methyltransferase superfamily. METTL21 family. EFM6 subfamily.</text>
</comment>
<dbReference type="Proteomes" id="UP000799428">
    <property type="component" value="Unassembled WGS sequence"/>
</dbReference>
<keyword evidence="1" id="KW-0963">Cytoplasm</keyword>
<dbReference type="InterPro" id="IPR029063">
    <property type="entry name" value="SAM-dependent_MTases_sf"/>
</dbReference>
<feature type="binding site" evidence="1">
    <location>
        <position position="142"/>
    </location>
    <ligand>
        <name>S-adenosyl-L-methionine</name>
        <dbReference type="ChEBI" id="CHEBI:59789"/>
    </ligand>
</feature>
<feature type="binding site" evidence="1">
    <location>
        <position position="63"/>
    </location>
    <ligand>
        <name>S-adenosyl-L-methionine</name>
        <dbReference type="ChEBI" id="CHEBI:59789"/>
    </ligand>
</feature>
<keyword evidence="1" id="KW-0808">Transferase</keyword>
<accession>A0A6G1K3A5</accession>
<feature type="binding site" evidence="1">
    <location>
        <begin position="90"/>
        <end position="92"/>
    </location>
    <ligand>
        <name>S-adenosyl-L-methionine</name>
        <dbReference type="ChEBI" id="CHEBI:59789"/>
    </ligand>
</feature>
<keyword evidence="1" id="KW-0949">S-adenosyl-L-methionine</keyword>